<dbReference type="InterPro" id="IPR011674">
    <property type="entry name" value="DUF1616"/>
</dbReference>
<evidence type="ECO:0000259" key="2">
    <source>
        <dbReference type="Pfam" id="PF07760"/>
    </source>
</evidence>
<dbReference type="KEGG" id="cma:Cmaq_1465"/>
<keyword evidence="1" id="KW-0812">Transmembrane</keyword>
<dbReference type="HOGENOM" id="CLU_929448_0_0_2"/>
<dbReference type="Proteomes" id="UP000001137">
    <property type="component" value="Chromosome"/>
</dbReference>
<evidence type="ECO:0000256" key="1">
    <source>
        <dbReference type="SAM" id="Phobius"/>
    </source>
</evidence>
<feature type="transmembrane region" description="Helical" evidence="1">
    <location>
        <begin position="189"/>
        <end position="207"/>
    </location>
</feature>
<accession>A8M970</accession>
<protein>
    <recommendedName>
        <fullName evidence="2">DUF1616 domain-containing protein</fullName>
    </recommendedName>
</protein>
<dbReference type="EMBL" id="CP000852">
    <property type="protein sequence ID" value="ABW02289.1"/>
    <property type="molecule type" value="Genomic_DNA"/>
</dbReference>
<dbReference type="OrthoDB" id="19311at2157"/>
<dbReference type="STRING" id="397948.Cmaq_1465"/>
<dbReference type="GeneID" id="5709348"/>
<name>A8M970_CALMQ</name>
<gene>
    <name evidence="3" type="ordered locus">Cmaq_1465</name>
</gene>
<dbReference type="RefSeq" id="WP_012186508.1">
    <property type="nucleotide sequence ID" value="NC_009954.1"/>
</dbReference>
<dbReference type="AlphaFoldDB" id="A8M970"/>
<feature type="transmembrane region" description="Helical" evidence="1">
    <location>
        <begin position="91"/>
        <end position="113"/>
    </location>
</feature>
<reference evidence="3 4" key="1">
    <citation type="submission" date="2007-10" db="EMBL/GenBank/DDBJ databases">
        <title>Complete sequence of Caldivirga maquilingensis IC-167.</title>
        <authorList>
            <consortium name="US DOE Joint Genome Institute"/>
            <person name="Copeland A."/>
            <person name="Lucas S."/>
            <person name="Lapidus A."/>
            <person name="Barry K."/>
            <person name="Glavina del Rio T."/>
            <person name="Dalin E."/>
            <person name="Tice H."/>
            <person name="Pitluck S."/>
            <person name="Saunders E."/>
            <person name="Brettin T."/>
            <person name="Bruce D."/>
            <person name="Detter J.C."/>
            <person name="Han C."/>
            <person name="Schmutz J."/>
            <person name="Larimer F."/>
            <person name="Land M."/>
            <person name="Hauser L."/>
            <person name="Kyrpides N."/>
            <person name="Ivanova N."/>
            <person name="Biddle J.F."/>
            <person name="Zhang Z."/>
            <person name="Fitz-Gibbon S.T."/>
            <person name="Lowe T.M."/>
            <person name="Saltikov C."/>
            <person name="House C.H."/>
            <person name="Richardson P."/>
        </authorList>
    </citation>
    <scope>NUCLEOTIDE SEQUENCE [LARGE SCALE GENOMIC DNA]</scope>
    <source>
        <strain evidence="4">ATCC 700844 / DSM 13496 / JCM 10307 / IC-167</strain>
    </source>
</reference>
<organism evidence="3 4">
    <name type="scientific">Caldivirga maquilingensis (strain ATCC 700844 / DSM 13496 / JCM 10307 / IC-167)</name>
    <dbReference type="NCBI Taxonomy" id="397948"/>
    <lineage>
        <taxon>Archaea</taxon>
        <taxon>Thermoproteota</taxon>
        <taxon>Thermoprotei</taxon>
        <taxon>Thermoproteales</taxon>
        <taxon>Thermoproteaceae</taxon>
        <taxon>Caldivirga</taxon>
    </lineage>
</organism>
<keyword evidence="1" id="KW-0472">Membrane</keyword>
<evidence type="ECO:0000313" key="4">
    <source>
        <dbReference type="Proteomes" id="UP000001137"/>
    </source>
</evidence>
<dbReference type="eggNOG" id="arCOG02884">
    <property type="taxonomic scope" value="Archaea"/>
</dbReference>
<keyword evidence="1" id="KW-1133">Transmembrane helix</keyword>
<feature type="transmembrane region" description="Helical" evidence="1">
    <location>
        <begin position="148"/>
        <end position="169"/>
    </location>
</feature>
<keyword evidence="4" id="KW-1185">Reference proteome</keyword>
<evidence type="ECO:0000313" key="3">
    <source>
        <dbReference type="EMBL" id="ABW02289.1"/>
    </source>
</evidence>
<feature type="domain" description="DUF1616" evidence="2">
    <location>
        <begin position="95"/>
        <end position="293"/>
    </location>
</feature>
<proteinExistence type="predicted"/>
<sequence length="301" mass="33347">MKSHLLILILIILIIGVLAIPTVAQVNQLLIAYSMVSKLGAEGVNVTSLVNSLNEAIEFEQEGYTSNATLIAEHVITTVNSMAPVVHLHHVLNTALTIIVLLMVITLSVLLYVRRREILGRLWLRFRGRYSVNRISGSERTLLFNEEVLAVVVAVIVVLVVFGVAITIIGGSHEPFSAIALLNSNMHIGNYPTVIAVGQPVHLYLFIYNHMNKLIWYVVKVYIMSNTTVEPPLVLTPIVTYQVILLNNATYTAPLTFSLNSTGTYRVIAELWYYDPSNLTLTYTGNYVQLWINATGVMPSG</sequence>
<dbReference type="Pfam" id="PF07760">
    <property type="entry name" value="DUF1616"/>
    <property type="match status" value="1"/>
</dbReference>